<dbReference type="InParanoid" id="B7PK94"/>
<sequence>MRSVSGLLQRRPWNESPWRDKGTLAGLVKSCSTLQHRSPCPEAVETVRRHLQDCWFARHSLDPRLAGIPSSSCGCLGLSVWDGTSTIRTWAGHSATLFDKIAENRLASKIASDDVPAVLPEI</sequence>
<proteinExistence type="predicted"/>
<reference evidence="1 3" key="1">
    <citation type="submission" date="2008-03" db="EMBL/GenBank/DDBJ databases">
        <title>Annotation of Ixodes scapularis.</title>
        <authorList>
            <consortium name="Ixodes scapularis Genome Project Consortium"/>
            <person name="Caler E."/>
            <person name="Hannick L.I."/>
            <person name="Bidwell S."/>
            <person name="Joardar V."/>
            <person name="Thiagarajan M."/>
            <person name="Amedeo P."/>
            <person name="Galinsky K.J."/>
            <person name="Schobel S."/>
            <person name="Inman J."/>
            <person name="Hostetler J."/>
            <person name="Miller J."/>
            <person name="Hammond M."/>
            <person name="Megy K."/>
            <person name="Lawson D."/>
            <person name="Kodira C."/>
            <person name="Sutton G."/>
            <person name="Meyer J."/>
            <person name="Hill C.A."/>
            <person name="Birren B."/>
            <person name="Nene V."/>
            <person name="Collins F."/>
            <person name="Alarcon-Chaidez F."/>
            <person name="Wikel S."/>
            <person name="Strausberg R."/>
        </authorList>
    </citation>
    <scope>NUCLEOTIDE SEQUENCE [LARGE SCALE GENOMIC DNA]</scope>
    <source>
        <strain evidence="3">Wikel</strain>
        <strain evidence="1">Wikel colony</strain>
    </source>
</reference>
<evidence type="ECO:0000313" key="3">
    <source>
        <dbReference type="Proteomes" id="UP000001555"/>
    </source>
</evidence>
<evidence type="ECO:0000313" key="2">
    <source>
        <dbReference type="EnsemblMetazoa" id="ISCW017951-PA"/>
    </source>
</evidence>
<accession>B7PK94</accession>
<protein>
    <submittedName>
        <fullName evidence="1 2">Uncharacterized protein</fullName>
    </submittedName>
</protein>
<dbReference type="HOGENOM" id="CLU_2029239_0_0_1"/>
<keyword evidence="3" id="KW-1185">Reference proteome</keyword>
<name>B7PK94_IXOSC</name>
<reference evidence="2" key="2">
    <citation type="submission" date="2020-05" db="UniProtKB">
        <authorList>
            <consortium name="EnsemblMetazoa"/>
        </authorList>
    </citation>
    <scope>IDENTIFICATION</scope>
    <source>
        <strain evidence="2">wikel</strain>
    </source>
</reference>
<dbReference type="VEuPathDB" id="VectorBase:ISCW017951"/>
<dbReference type="AlphaFoldDB" id="B7PK94"/>
<dbReference type="PaxDb" id="6945-B7PK94"/>
<dbReference type="EMBL" id="DS731648">
    <property type="protein sequence ID" value="EEC07016.1"/>
    <property type="molecule type" value="Genomic_DNA"/>
</dbReference>
<organism>
    <name type="scientific">Ixodes scapularis</name>
    <name type="common">Black-legged tick</name>
    <name type="synonym">Deer tick</name>
    <dbReference type="NCBI Taxonomy" id="6945"/>
    <lineage>
        <taxon>Eukaryota</taxon>
        <taxon>Metazoa</taxon>
        <taxon>Ecdysozoa</taxon>
        <taxon>Arthropoda</taxon>
        <taxon>Chelicerata</taxon>
        <taxon>Arachnida</taxon>
        <taxon>Acari</taxon>
        <taxon>Parasitiformes</taxon>
        <taxon>Ixodida</taxon>
        <taxon>Ixodoidea</taxon>
        <taxon>Ixodidae</taxon>
        <taxon>Ixodinae</taxon>
        <taxon>Ixodes</taxon>
    </lineage>
</organism>
<dbReference type="Proteomes" id="UP000001555">
    <property type="component" value="Unassembled WGS sequence"/>
</dbReference>
<gene>
    <name evidence="1" type="ORF">IscW_ISCW017951</name>
</gene>
<dbReference type="EnsemblMetazoa" id="ISCW017951-RA">
    <property type="protein sequence ID" value="ISCW017951-PA"/>
    <property type="gene ID" value="ISCW017951"/>
</dbReference>
<evidence type="ECO:0000313" key="1">
    <source>
        <dbReference type="EMBL" id="EEC07016.1"/>
    </source>
</evidence>
<dbReference type="EMBL" id="ABJB010991869">
    <property type="status" value="NOT_ANNOTATED_CDS"/>
    <property type="molecule type" value="Genomic_DNA"/>
</dbReference>